<sequence>MLFNLVQSKEYMSPHSFKVFDNDYSSRRIAVLIQPPPVQMEVQDSSVLQRRYAQLLIGHWDHHRSVKEWCLFGRWDGRRHCKGGRT</sequence>
<dbReference type="EMBL" id="ML976619">
    <property type="protein sequence ID" value="KAF1840808.1"/>
    <property type="molecule type" value="Genomic_DNA"/>
</dbReference>
<accession>A0A9P4G839</accession>
<dbReference type="GeneID" id="63851477"/>
<dbReference type="Proteomes" id="UP000800039">
    <property type="component" value="Unassembled WGS sequence"/>
</dbReference>
<gene>
    <name evidence="1" type="ORF">K460DRAFT_370787</name>
</gene>
<dbReference type="AlphaFoldDB" id="A0A9P4G839"/>
<dbReference type="RefSeq" id="XP_040783371.1">
    <property type="nucleotide sequence ID" value="XM_040934226.1"/>
</dbReference>
<keyword evidence="2" id="KW-1185">Reference proteome</keyword>
<proteinExistence type="predicted"/>
<comment type="caution">
    <text evidence="1">The sequence shown here is derived from an EMBL/GenBank/DDBJ whole genome shotgun (WGS) entry which is preliminary data.</text>
</comment>
<evidence type="ECO:0000313" key="1">
    <source>
        <dbReference type="EMBL" id="KAF1840808.1"/>
    </source>
</evidence>
<evidence type="ECO:0000313" key="2">
    <source>
        <dbReference type="Proteomes" id="UP000800039"/>
    </source>
</evidence>
<organism evidence="1 2">
    <name type="scientific">Cucurbitaria berberidis CBS 394.84</name>
    <dbReference type="NCBI Taxonomy" id="1168544"/>
    <lineage>
        <taxon>Eukaryota</taxon>
        <taxon>Fungi</taxon>
        <taxon>Dikarya</taxon>
        <taxon>Ascomycota</taxon>
        <taxon>Pezizomycotina</taxon>
        <taxon>Dothideomycetes</taxon>
        <taxon>Pleosporomycetidae</taxon>
        <taxon>Pleosporales</taxon>
        <taxon>Pleosporineae</taxon>
        <taxon>Cucurbitariaceae</taxon>
        <taxon>Cucurbitaria</taxon>
    </lineage>
</organism>
<reference evidence="1" key="1">
    <citation type="submission" date="2020-01" db="EMBL/GenBank/DDBJ databases">
        <authorList>
            <consortium name="DOE Joint Genome Institute"/>
            <person name="Haridas S."/>
            <person name="Albert R."/>
            <person name="Binder M."/>
            <person name="Bloem J."/>
            <person name="Labutti K."/>
            <person name="Salamov A."/>
            <person name="Andreopoulos B."/>
            <person name="Baker S.E."/>
            <person name="Barry K."/>
            <person name="Bills G."/>
            <person name="Bluhm B.H."/>
            <person name="Cannon C."/>
            <person name="Castanera R."/>
            <person name="Culley D.E."/>
            <person name="Daum C."/>
            <person name="Ezra D."/>
            <person name="Gonzalez J.B."/>
            <person name="Henrissat B."/>
            <person name="Kuo A."/>
            <person name="Liang C."/>
            <person name="Lipzen A."/>
            <person name="Lutzoni F."/>
            <person name="Magnuson J."/>
            <person name="Mondo S."/>
            <person name="Nolan M."/>
            <person name="Ohm R."/>
            <person name="Pangilinan J."/>
            <person name="Park H.-J."/>
            <person name="Ramirez L."/>
            <person name="Alfaro M."/>
            <person name="Sun H."/>
            <person name="Tritt A."/>
            <person name="Yoshinaga Y."/>
            <person name="Zwiers L.-H."/>
            <person name="Turgeon B.G."/>
            <person name="Goodwin S.B."/>
            <person name="Spatafora J.W."/>
            <person name="Crous P.W."/>
            <person name="Grigoriev I.V."/>
        </authorList>
    </citation>
    <scope>NUCLEOTIDE SEQUENCE</scope>
    <source>
        <strain evidence="1">CBS 394.84</strain>
    </source>
</reference>
<name>A0A9P4G839_9PLEO</name>
<protein>
    <submittedName>
        <fullName evidence="1">Uncharacterized protein</fullName>
    </submittedName>
</protein>